<keyword evidence="1" id="KW-0175">Coiled coil</keyword>
<dbReference type="GO" id="GO:0006302">
    <property type="term" value="P:double-strand break repair"/>
    <property type="evidence" value="ECO:0007669"/>
    <property type="project" value="InterPro"/>
</dbReference>
<organism evidence="3">
    <name type="scientific">freshwater metagenome</name>
    <dbReference type="NCBI Taxonomy" id="449393"/>
    <lineage>
        <taxon>unclassified sequences</taxon>
        <taxon>metagenomes</taxon>
        <taxon>ecological metagenomes</taxon>
    </lineage>
</organism>
<dbReference type="PANTHER" id="PTHR32114:SF2">
    <property type="entry name" value="ABC TRANSPORTER ABCH.3"/>
    <property type="match status" value="1"/>
</dbReference>
<accession>A0A6J7S3D0</accession>
<dbReference type="Pfam" id="PF13558">
    <property type="entry name" value="SbcC_Walker_B"/>
    <property type="match status" value="1"/>
</dbReference>
<feature type="coiled-coil region" evidence="1">
    <location>
        <begin position="567"/>
        <end position="594"/>
    </location>
</feature>
<protein>
    <submittedName>
        <fullName evidence="3">Unannotated protein</fullName>
    </submittedName>
</protein>
<dbReference type="InterPro" id="IPR038729">
    <property type="entry name" value="Rad50/SbcC_AAA"/>
</dbReference>
<dbReference type="SUPFAM" id="SSF52540">
    <property type="entry name" value="P-loop containing nucleoside triphosphate hydrolases"/>
    <property type="match status" value="1"/>
</dbReference>
<evidence type="ECO:0000259" key="2">
    <source>
        <dbReference type="Pfam" id="PF13476"/>
    </source>
</evidence>
<dbReference type="AlphaFoldDB" id="A0A6J7S3D0"/>
<dbReference type="PANTHER" id="PTHR32114">
    <property type="entry name" value="ABC TRANSPORTER ABCH.3"/>
    <property type="match status" value="1"/>
</dbReference>
<sequence length="919" mass="100261">MRLHQLEFSGIGPFRDRQVIDFDQLASSGVFLIDGPTGAGKTTIIDAIVFALYGDVSGKEADGSRMRSAYCLPNEPSIVTCEFSVGVRRVWLQRTPKYSRAKKSGEGTTEAAATQLLREFAVDGSVKVELTSAGEIGSHINELLGMNAQQFRQLVVLPQGEFAELLRMRPSERFASLGPLLGNEFFKKLQEDLESAGSKAKALRETCAQAVHDATQQVLGAVGELAAESELQECLAIIGDESQSNPDRIVAAGFLRSWLAQSLEQQVQMRATAKEKSASASVNANRAQEYLTATAAVADLLRERNERVLELREQVDTYSRVQALEALSGAQQLIGRLVPLVEREQQHEDRDLQHSMLEKAIVVAQKQLEGLEAENSKTPAEKTRLEQTLVAVTALAATVSQRENDVVALELKAESATTLTSLEAVTVGQEDLMKSAKFQSTQAEELLREVRVELDARLLQQLHERAAVLAAMLEVGQACPVCGSVDHPHLAQSEFVFVTDEEIDLIRQELDQLSEDVVARSNELAQISELFRVTQLDIAQLRGSIMGLDPDEIADELNKSKLAHAAAQSASAQLVELENELTALVEREQDFEHARKEAIQVLAQGTAELAQFEKGTQAEQESDQLVLGSARSALELDEITRSRISSLEAFLAIDEEFTRGQIAIPDLGSVPEASGEAAQELETWLVEVQEVSHRAQLELEVSEALVGRLAHAAKAVQAPSAKFENALNEQEQVLANTRHAVDLSDAVSASKSSINSRRMTLQSYAVQRRFESVLNAASIHLFRMSAGKYSLVLDEDAKGNAQAGLGIKVNDAWSGQTRDPRSLSGGETFYTALSLALGLADVVRDETGGSQLETLFVDEGFGSLDQESLQLVLEQLDALRSGGRIVGVVSHVTEMKEWVQDRIEVQVAPDRTSRVLSLV</sequence>
<dbReference type="Pfam" id="PF13476">
    <property type="entry name" value="AAA_23"/>
    <property type="match status" value="1"/>
</dbReference>
<evidence type="ECO:0000256" key="1">
    <source>
        <dbReference type="SAM" id="Coils"/>
    </source>
</evidence>
<evidence type="ECO:0000313" key="3">
    <source>
        <dbReference type="EMBL" id="CAB5035623.1"/>
    </source>
</evidence>
<dbReference type="InterPro" id="IPR027417">
    <property type="entry name" value="P-loop_NTPase"/>
</dbReference>
<dbReference type="EMBL" id="CAFBPZ010000012">
    <property type="protein sequence ID" value="CAB5035623.1"/>
    <property type="molecule type" value="Genomic_DNA"/>
</dbReference>
<feature type="domain" description="Rad50/SbcC-type AAA" evidence="2">
    <location>
        <begin position="6"/>
        <end position="201"/>
    </location>
</feature>
<dbReference type="GO" id="GO:0016887">
    <property type="term" value="F:ATP hydrolysis activity"/>
    <property type="evidence" value="ECO:0007669"/>
    <property type="project" value="InterPro"/>
</dbReference>
<gene>
    <name evidence="3" type="ORF">UFOPK4237_00339</name>
</gene>
<dbReference type="Gene3D" id="3.40.50.300">
    <property type="entry name" value="P-loop containing nucleotide triphosphate hydrolases"/>
    <property type="match status" value="2"/>
</dbReference>
<reference evidence="3" key="1">
    <citation type="submission" date="2020-05" db="EMBL/GenBank/DDBJ databases">
        <authorList>
            <person name="Chiriac C."/>
            <person name="Salcher M."/>
            <person name="Ghai R."/>
            <person name="Kavagutti S V."/>
        </authorList>
    </citation>
    <scope>NUCLEOTIDE SEQUENCE</scope>
</reference>
<proteinExistence type="predicted"/>
<name>A0A6J7S3D0_9ZZZZ</name>